<feature type="transmembrane region" description="Helical" evidence="2">
    <location>
        <begin position="98"/>
        <end position="119"/>
    </location>
</feature>
<evidence type="ECO:0000256" key="2">
    <source>
        <dbReference type="SAM" id="Phobius"/>
    </source>
</evidence>
<feature type="domain" description="Rhodopsin" evidence="3">
    <location>
        <begin position="37"/>
        <end position="269"/>
    </location>
</feature>
<reference evidence="4" key="1">
    <citation type="journal article" date="2020" name="bioRxiv">
        <title>Genomic and phenotypic heterogeneity of clinical isolates of the human pathogens Aspergillus fumigatus, Aspergillus lentulus and Aspergillus fumigatiaffinis.</title>
        <authorList>
            <person name="dos Santos R.A.C."/>
            <person name="Steenwyk J.L."/>
            <person name="Rivero-Menendez O."/>
            <person name="Mead M.E."/>
            <person name="Silva L.P."/>
            <person name="Bastos R.W."/>
            <person name="Alastruey-Izquierdo A."/>
            <person name="Goldman G.H."/>
            <person name="Rokas A."/>
        </authorList>
    </citation>
    <scope>NUCLEOTIDE SEQUENCE</scope>
    <source>
        <strain evidence="4">CNM-CM6805</strain>
    </source>
</reference>
<dbReference type="Proteomes" id="UP000653565">
    <property type="component" value="Unassembled WGS sequence"/>
</dbReference>
<sequence>MAGTLPPLFPISDEDHSGYVAVTVYTLLSLTVTTVFVRLFTRWYIARVVYPDDILLAGATGIAILQSAFVQLSIDHGLGKRIRVVSTNDLTSFDKHMYGTQILVLATVACSKFSSALLFRSLTAQGNVLLLTQGLMVVIGLWASSSIVAVAFQCSLPHPWDVTGRCFNREALSSYIWIMNILTDAALVFLPCLVLQKVQISGLKRLRIMAMLATRLIVCVATGIQMHYVNIAISSPDRTWANINSTIWAQVMMNLSIITTAIPSLGRLMIELQPSHSAFAITEHHGFSGDKYAISSLSGHFVRDHTINEGLGTHASVHGQRQERNGDSESTEGLFGGATEGNKITKTVYFEVK</sequence>
<protein>
    <recommendedName>
        <fullName evidence="3">Rhodopsin domain-containing protein</fullName>
    </recommendedName>
</protein>
<organism evidence="4 5">
    <name type="scientific">Aspergillus fumigatiaffinis</name>
    <dbReference type="NCBI Taxonomy" id="340414"/>
    <lineage>
        <taxon>Eukaryota</taxon>
        <taxon>Fungi</taxon>
        <taxon>Dikarya</taxon>
        <taxon>Ascomycota</taxon>
        <taxon>Pezizomycotina</taxon>
        <taxon>Eurotiomycetes</taxon>
        <taxon>Eurotiomycetidae</taxon>
        <taxon>Eurotiales</taxon>
        <taxon>Aspergillaceae</taxon>
        <taxon>Aspergillus</taxon>
        <taxon>Aspergillus subgen. Fumigati</taxon>
    </lineage>
</organism>
<evidence type="ECO:0000256" key="1">
    <source>
        <dbReference type="SAM" id="MobiDB-lite"/>
    </source>
</evidence>
<keyword evidence="2" id="KW-0812">Transmembrane</keyword>
<feature type="transmembrane region" description="Helical" evidence="2">
    <location>
        <begin position="172"/>
        <end position="194"/>
    </location>
</feature>
<feature type="transmembrane region" description="Helical" evidence="2">
    <location>
        <begin position="247"/>
        <end position="266"/>
    </location>
</feature>
<evidence type="ECO:0000259" key="3">
    <source>
        <dbReference type="Pfam" id="PF20684"/>
    </source>
</evidence>
<feature type="transmembrane region" description="Helical" evidence="2">
    <location>
        <begin position="53"/>
        <end position="74"/>
    </location>
</feature>
<dbReference type="EMBL" id="JAAAPX010000093">
    <property type="protein sequence ID" value="KAF4232249.1"/>
    <property type="molecule type" value="Genomic_DNA"/>
</dbReference>
<name>A0A8H4GX00_9EURO</name>
<evidence type="ECO:0000313" key="4">
    <source>
        <dbReference type="EMBL" id="KAF4232249.1"/>
    </source>
</evidence>
<dbReference type="InterPro" id="IPR049326">
    <property type="entry name" value="Rhodopsin_dom_fungi"/>
</dbReference>
<feature type="region of interest" description="Disordered" evidence="1">
    <location>
        <begin position="312"/>
        <end position="338"/>
    </location>
</feature>
<reference evidence="4" key="2">
    <citation type="submission" date="2020-04" db="EMBL/GenBank/DDBJ databases">
        <authorList>
            <person name="Santos R.A.C."/>
            <person name="Steenwyk J.L."/>
            <person name="Rivero-Menendez O."/>
            <person name="Mead M.E."/>
            <person name="Silva L.P."/>
            <person name="Bastos R.W."/>
            <person name="Alastruey-Izquierdo A."/>
            <person name="Goldman G.H."/>
            <person name="Rokas A."/>
        </authorList>
    </citation>
    <scope>NUCLEOTIDE SEQUENCE</scope>
    <source>
        <strain evidence="4">CNM-CM6805</strain>
    </source>
</reference>
<proteinExistence type="predicted"/>
<dbReference type="PANTHER" id="PTHR38794:SF3">
    <property type="entry name" value="INTEGRAL MEMBRANE PROTEIN"/>
    <property type="match status" value="1"/>
</dbReference>
<dbReference type="AlphaFoldDB" id="A0A8H4GX00"/>
<evidence type="ECO:0000313" key="5">
    <source>
        <dbReference type="Proteomes" id="UP000653565"/>
    </source>
</evidence>
<gene>
    <name evidence="4" type="ORF">CNMCM6805_010085</name>
</gene>
<comment type="caution">
    <text evidence="4">The sequence shown here is derived from an EMBL/GenBank/DDBJ whole genome shotgun (WGS) entry which is preliminary data.</text>
</comment>
<accession>A0A8H4GX00</accession>
<keyword evidence="2" id="KW-0472">Membrane</keyword>
<keyword evidence="5" id="KW-1185">Reference proteome</keyword>
<dbReference type="PANTHER" id="PTHR38794">
    <property type="entry name" value="INTEGRAL MEMBRANE PROTEIN"/>
    <property type="match status" value="1"/>
</dbReference>
<feature type="transmembrane region" description="Helical" evidence="2">
    <location>
        <begin position="128"/>
        <end position="152"/>
    </location>
</feature>
<dbReference type="Pfam" id="PF20684">
    <property type="entry name" value="Fung_rhodopsin"/>
    <property type="match status" value="1"/>
</dbReference>
<feature type="transmembrane region" description="Helical" evidence="2">
    <location>
        <begin position="206"/>
        <end position="227"/>
    </location>
</feature>
<keyword evidence="2" id="KW-1133">Transmembrane helix</keyword>
<dbReference type="OrthoDB" id="3918601at2759"/>
<feature type="transmembrane region" description="Helical" evidence="2">
    <location>
        <begin position="20"/>
        <end position="41"/>
    </location>
</feature>